<name>A0A317DYA2_9PROT</name>
<dbReference type="InterPro" id="IPR020843">
    <property type="entry name" value="ER"/>
</dbReference>
<dbReference type="SMART" id="SM00829">
    <property type="entry name" value="PKS_ER"/>
    <property type="match status" value="1"/>
</dbReference>
<dbReference type="EMBL" id="QGLF01000005">
    <property type="protein sequence ID" value="PWR18910.1"/>
    <property type="molecule type" value="Genomic_DNA"/>
</dbReference>
<keyword evidence="2" id="KW-0560">Oxidoreductase</keyword>
<accession>A0A317DYA2</accession>
<dbReference type="PANTHER" id="PTHR48106:SF18">
    <property type="entry name" value="QUINONE OXIDOREDUCTASE PIG3"/>
    <property type="match status" value="1"/>
</dbReference>
<protein>
    <submittedName>
        <fullName evidence="4">NADPH:quinone oxidoreductase</fullName>
    </submittedName>
</protein>
<dbReference type="RefSeq" id="WP_109922596.1">
    <property type="nucleotide sequence ID" value="NZ_QGLF01000005.1"/>
</dbReference>
<dbReference type="OrthoDB" id="9805663at2"/>
<dbReference type="PANTHER" id="PTHR48106">
    <property type="entry name" value="QUINONE OXIDOREDUCTASE PIG3-RELATED"/>
    <property type="match status" value="1"/>
</dbReference>
<reference evidence="5" key="1">
    <citation type="submission" date="2018-05" db="EMBL/GenBank/DDBJ databases">
        <title>Zavarzinia sp. HR-AS.</title>
        <authorList>
            <person name="Lee Y."/>
            <person name="Jeon C.O."/>
        </authorList>
    </citation>
    <scope>NUCLEOTIDE SEQUENCE [LARGE SCALE GENOMIC DNA]</scope>
    <source>
        <strain evidence="5">DSM 1231</strain>
    </source>
</reference>
<evidence type="ECO:0000256" key="1">
    <source>
        <dbReference type="ARBA" id="ARBA00022857"/>
    </source>
</evidence>
<dbReference type="SUPFAM" id="SSF51735">
    <property type="entry name" value="NAD(P)-binding Rossmann-fold domains"/>
    <property type="match status" value="1"/>
</dbReference>
<dbReference type="SUPFAM" id="SSF50129">
    <property type="entry name" value="GroES-like"/>
    <property type="match status" value="1"/>
</dbReference>
<dbReference type="GO" id="GO:0070402">
    <property type="term" value="F:NADPH binding"/>
    <property type="evidence" value="ECO:0007669"/>
    <property type="project" value="TreeGrafter"/>
</dbReference>
<keyword evidence="5" id="KW-1185">Reference proteome</keyword>
<dbReference type="InterPro" id="IPR011032">
    <property type="entry name" value="GroES-like_sf"/>
</dbReference>
<gene>
    <name evidence="4" type="ORF">DKG75_18225</name>
</gene>
<dbReference type="InterPro" id="IPR036291">
    <property type="entry name" value="NAD(P)-bd_dom_sf"/>
</dbReference>
<dbReference type="InterPro" id="IPR013154">
    <property type="entry name" value="ADH-like_N"/>
</dbReference>
<comment type="caution">
    <text evidence="4">The sequence shown here is derived from an EMBL/GenBank/DDBJ whole genome shotgun (WGS) entry which is preliminary data.</text>
</comment>
<evidence type="ECO:0000259" key="3">
    <source>
        <dbReference type="SMART" id="SM00829"/>
    </source>
</evidence>
<dbReference type="Gene3D" id="3.90.180.10">
    <property type="entry name" value="Medium-chain alcohol dehydrogenases, catalytic domain"/>
    <property type="match status" value="1"/>
</dbReference>
<proteinExistence type="predicted"/>
<evidence type="ECO:0000313" key="4">
    <source>
        <dbReference type="EMBL" id="PWR18910.1"/>
    </source>
</evidence>
<dbReference type="InterPro" id="IPR013149">
    <property type="entry name" value="ADH-like_C"/>
</dbReference>
<dbReference type="Proteomes" id="UP000246077">
    <property type="component" value="Unassembled WGS sequence"/>
</dbReference>
<feature type="domain" description="Enoyl reductase (ER)" evidence="3">
    <location>
        <begin position="10"/>
        <end position="338"/>
    </location>
</feature>
<dbReference type="Pfam" id="PF00107">
    <property type="entry name" value="ADH_zinc_N"/>
    <property type="match status" value="1"/>
</dbReference>
<dbReference type="Pfam" id="PF08240">
    <property type="entry name" value="ADH_N"/>
    <property type="match status" value="1"/>
</dbReference>
<keyword evidence="1" id="KW-0521">NADP</keyword>
<dbReference type="GO" id="GO:0016651">
    <property type="term" value="F:oxidoreductase activity, acting on NAD(P)H"/>
    <property type="evidence" value="ECO:0007669"/>
    <property type="project" value="TreeGrafter"/>
</dbReference>
<organism evidence="4 5">
    <name type="scientific">Zavarzinia compransoris</name>
    <dbReference type="NCBI Taxonomy" id="1264899"/>
    <lineage>
        <taxon>Bacteria</taxon>
        <taxon>Pseudomonadati</taxon>
        <taxon>Pseudomonadota</taxon>
        <taxon>Alphaproteobacteria</taxon>
        <taxon>Rhodospirillales</taxon>
        <taxon>Zavarziniaceae</taxon>
        <taxon>Zavarzinia</taxon>
    </lineage>
</organism>
<sequence>MLALRLIEEGRTELVEMETPPAPPPGRIQVRMKTVALNHIDVWGLRGMAFAKRKLPLTVAVEGAGVVAAVGEGVSSHKVGDRVAIYAGVTCGQCKRCLKGQENLCENIAGIMGFHIDGVAAQVLNLDPRQAIHIPDGVNDVDAACATTTFGTVEHMLFENARLEPGETILIQAGGSGIGTTAIRMAKDIGAYVFTTVGSDDKIEKVKALGADVAINYNKDRFESIVRRATDKKGVDVVFEHVGPDTWAKSLFCLKRGGRLVTCGSTTGVSAETNLFQLFQSQLRIFGSFGANFGNIRNGLAKMAAGIRPVIDSEIELGDIGTALRRMQSRDLFGKIVAHVPE</sequence>
<dbReference type="AlphaFoldDB" id="A0A317DYA2"/>
<dbReference type="Gene3D" id="3.40.50.720">
    <property type="entry name" value="NAD(P)-binding Rossmann-like Domain"/>
    <property type="match status" value="1"/>
</dbReference>
<evidence type="ECO:0000256" key="2">
    <source>
        <dbReference type="ARBA" id="ARBA00023002"/>
    </source>
</evidence>
<evidence type="ECO:0000313" key="5">
    <source>
        <dbReference type="Proteomes" id="UP000246077"/>
    </source>
</evidence>